<protein>
    <submittedName>
        <fullName evidence="1">Uncharacterized protein</fullName>
    </submittedName>
</protein>
<evidence type="ECO:0000313" key="1">
    <source>
        <dbReference type="EnsemblMetazoa" id="AARA010250-PA"/>
    </source>
</evidence>
<sequence>MNWLPKRSGIESRYILKILTSKRLLVDHLEVAEVCFRLALSADRSTTTTTRLPFKAVCAGCIAAVAASARFARSHVRPIVAASVVSGTVLLLGAVAYEKLHYYRDLGTITNLLRAIEQYDTAAKRMLIFINDVFYGNERISSVRRGTTENELLEACMESCTKAIYELYDSVRVLEERTELREEYGDAYDPVESFEDCEIFKQTATNHSNAKQLYNIFLYMQSHCLLRLSLAMASGTAVAEIRPECNRLTGCLTRRAEDLTRQLRLNSVSQADCFRHLGKAKEPTAKELAALKHQSLELTVKLAANVNHMLALDKAVQSVASTASTSDRQQLEEAASQLATMQSLLLTRTDECERLLITAKKLLNNAPEEQATGASDEEELDAVPLPDTLGEPLALAPNSALDWQDEFFVNTGAEGDDELNEGAAGTMLEQLQAEDELVAKRLMRKQFQPILRQLRERLVPVEQSFRERERAAMKRKGIVLPEADEVGPPELEESMRKAFANGETDDESTDSDGSAGTFRLKRRTQTRYDEDRDFLASKPQFSLLAVTLPTGVQMEESILE</sequence>
<keyword evidence="2" id="KW-1185">Reference proteome</keyword>
<dbReference type="Proteomes" id="UP000075840">
    <property type="component" value="Unassembled WGS sequence"/>
</dbReference>
<dbReference type="AlphaFoldDB" id="A0A182I9J0"/>
<evidence type="ECO:0000313" key="2">
    <source>
        <dbReference type="Proteomes" id="UP000075840"/>
    </source>
</evidence>
<proteinExistence type="predicted"/>
<dbReference type="EnsemblMetazoa" id="AARA010250-RA">
    <property type="protein sequence ID" value="AARA010250-PA"/>
    <property type="gene ID" value="AARA010250"/>
</dbReference>
<organism evidence="1 2">
    <name type="scientific">Anopheles arabiensis</name>
    <name type="common">Mosquito</name>
    <dbReference type="NCBI Taxonomy" id="7173"/>
    <lineage>
        <taxon>Eukaryota</taxon>
        <taxon>Metazoa</taxon>
        <taxon>Ecdysozoa</taxon>
        <taxon>Arthropoda</taxon>
        <taxon>Hexapoda</taxon>
        <taxon>Insecta</taxon>
        <taxon>Pterygota</taxon>
        <taxon>Neoptera</taxon>
        <taxon>Endopterygota</taxon>
        <taxon>Diptera</taxon>
        <taxon>Nematocera</taxon>
        <taxon>Culicoidea</taxon>
        <taxon>Culicidae</taxon>
        <taxon>Anophelinae</taxon>
        <taxon>Anopheles</taxon>
    </lineage>
</organism>
<dbReference type="VEuPathDB" id="VectorBase:AARA21_006910"/>
<name>A0A182I9J0_ANOAR</name>
<reference evidence="1" key="1">
    <citation type="submission" date="2022-08" db="UniProtKB">
        <authorList>
            <consortium name="EnsemblMetazoa"/>
        </authorList>
    </citation>
    <scope>IDENTIFICATION</scope>
    <source>
        <strain evidence="1">Dongola</strain>
    </source>
</reference>
<dbReference type="EMBL" id="APCN01000984">
    <property type="status" value="NOT_ANNOTATED_CDS"/>
    <property type="molecule type" value="Genomic_DNA"/>
</dbReference>
<dbReference type="VEuPathDB" id="VectorBase:AARA010250"/>
<accession>A0A182I9J0</accession>